<dbReference type="VEuPathDB" id="PlasmoDB:PRELSG_0601900"/>
<proteinExistence type="predicted"/>
<evidence type="ECO:0000313" key="2">
    <source>
        <dbReference type="Proteomes" id="UP000220158"/>
    </source>
</evidence>
<dbReference type="KEGG" id="prel:PRELSG_0601900"/>
<dbReference type="EMBL" id="LN835301">
    <property type="protein sequence ID" value="CRG99044.1"/>
    <property type="molecule type" value="Genomic_DNA"/>
</dbReference>
<sequence length="138" mass="17201">MLFMKNYYYFMHNRKIYRRHYKKFSFYKDIKNRKRYNKKKKAKILSKSINHDVFEDLLNELHSKNVNNDRETNHVNVDEHLFDIFENFSTSILTKIPSWLICSIFYDLYKCQSNGMYRHFYLDLIKSNKKFAYEIFFK</sequence>
<organism evidence="1 2">
    <name type="scientific">Plasmodium relictum</name>
    <dbReference type="NCBI Taxonomy" id="85471"/>
    <lineage>
        <taxon>Eukaryota</taxon>
        <taxon>Sar</taxon>
        <taxon>Alveolata</taxon>
        <taxon>Apicomplexa</taxon>
        <taxon>Aconoidasida</taxon>
        <taxon>Haemosporida</taxon>
        <taxon>Plasmodiidae</taxon>
        <taxon>Plasmodium</taxon>
        <taxon>Plasmodium (Haemamoeba)</taxon>
    </lineage>
</organism>
<gene>
    <name evidence="1" type="ORF">PRELSG_0601900</name>
</gene>
<dbReference type="OrthoDB" id="10464088at2759"/>
<keyword evidence="2" id="KW-1185">Reference proteome</keyword>
<dbReference type="GeneID" id="39735145"/>
<dbReference type="AlphaFoldDB" id="A0A1J1H2G0"/>
<protein>
    <submittedName>
        <fullName evidence="1">Uncharacterized protein</fullName>
    </submittedName>
</protein>
<dbReference type="Proteomes" id="UP000220158">
    <property type="component" value="Chromosome 6"/>
</dbReference>
<name>A0A1J1H2G0_PLARL</name>
<reference evidence="1 2" key="1">
    <citation type="submission" date="2015-04" db="EMBL/GenBank/DDBJ databases">
        <authorList>
            <consortium name="Pathogen Informatics"/>
        </authorList>
    </citation>
    <scope>NUCLEOTIDE SEQUENCE [LARGE SCALE GENOMIC DNA]</scope>
    <source>
        <strain evidence="1 2">SGS1</strain>
    </source>
</reference>
<dbReference type="RefSeq" id="XP_028532052.1">
    <property type="nucleotide sequence ID" value="XM_028675466.1"/>
</dbReference>
<evidence type="ECO:0000313" key="1">
    <source>
        <dbReference type="EMBL" id="CRG99044.1"/>
    </source>
</evidence>
<accession>A0A1J1H2G0</accession>